<feature type="compositionally biased region" description="Basic residues" evidence="5">
    <location>
        <begin position="327"/>
        <end position="337"/>
    </location>
</feature>
<evidence type="ECO:0000256" key="3">
    <source>
        <dbReference type="ARBA" id="ARBA00023135"/>
    </source>
</evidence>
<sequence length="337" mass="35802">MSRRAVQVQDVSEDEFEFDDDTDLPLPSGPGGTSRVLPNTGTRGALLEEIGNDFDYSSVLGEGGGLQPQPSSNWARSSSATASPSPSSMSGVPATGRTLPPGFGPPPGVMQVTDTTPYKNWTSIYPIYIDAKRPYGTGQRRISREKGLWWPVSQAIATAAMQLRISSFHEPNKSHPRDWENPGRVKVLWKENGRLLHPHLKTKKQLLEAISRQIQRTDPSLIPTPDQLRSAATHQPDAGAPSTSSSSKKPVATNKSKTKPKNGAKPTEPPSPLPEIGQRLPPWSPALETGVLLETMKVALGQAEKGEGAGAGPGAPGGPGGAGTAGKGKRKVIRVRG</sequence>
<keyword evidence="4" id="KW-0687">Ribonucleoprotein</keyword>
<dbReference type="Pfam" id="PF01922">
    <property type="entry name" value="SRP19"/>
    <property type="match status" value="1"/>
</dbReference>
<gene>
    <name evidence="6" type="ORF">BOTBODRAFT_36337</name>
</gene>
<feature type="region of interest" description="Disordered" evidence="5">
    <location>
        <begin position="1"/>
        <end position="44"/>
    </location>
</feature>
<comment type="subcellular location">
    <subcellularLocation>
        <location evidence="1">Cytoplasm</location>
    </subcellularLocation>
</comment>
<dbReference type="PANTHER" id="PTHR17453">
    <property type="entry name" value="SIGNAL RECOGNITION PARTICLE 19 KD PROTEIN"/>
    <property type="match status" value="1"/>
</dbReference>
<feature type="compositionally biased region" description="Acidic residues" evidence="5">
    <location>
        <begin position="11"/>
        <end position="23"/>
    </location>
</feature>
<evidence type="ECO:0000313" key="6">
    <source>
        <dbReference type="EMBL" id="KDQ10229.1"/>
    </source>
</evidence>
<dbReference type="InterPro" id="IPR002778">
    <property type="entry name" value="Signal_recog_particle_SRP19"/>
</dbReference>
<dbReference type="InParanoid" id="A0A067M3T7"/>
<feature type="region of interest" description="Disordered" evidence="5">
    <location>
        <begin position="57"/>
        <end position="115"/>
    </location>
</feature>
<accession>A0A067M3T7</accession>
<evidence type="ECO:0008006" key="8">
    <source>
        <dbReference type="Google" id="ProtNLM"/>
    </source>
</evidence>
<dbReference type="AlphaFoldDB" id="A0A067M3T7"/>
<protein>
    <recommendedName>
        <fullName evidence="8">Signal recognition particle SRP19 subunit</fullName>
    </recommendedName>
</protein>
<keyword evidence="2" id="KW-0963">Cytoplasm</keyword>
<dbReference type="HOGENOM" id="CLU_052871_0_0_1"/>
<dbReference type="SUPFAM" id="SSF69695">
    <property type="entry name" value="SRP19"/>
    <property type="match status" value="1"/>
</dbReference>
<keyword evidence="7" id="KW-1185">Reference proteome</keyword>
<evidence type="ECO:0000256" key="1">
    <source>
        <dbReference type="ARBA" id="ARBA00004496"/>
    </source>
</evidence>
<name>A0A067M3T7_BOTB1</name>
<feature type="region of interest" description="Disordered" evidence="5">
    <location>
        <begin position="217"/>
        <end position="288"/>
    </location>
</feature>
<dbReference type="GO" id="GO:0008312">
    <property type="term" value="F:7S RNA binding"/>
    <property type="evidence" value="ECO:0007669"/>
    <property type="project" value="InterPro"/>
</dbReference>
<dbReference type="STRING" id="930990.A0A067M3T7"/>
<feature type="region of interest" description="Disordered" evidence="5">
    <location>
        <begin position="304"/>
        <end position="337"/>
    </location>
</feature>
<dbReference type="PANTHER" id="PTHR17453:SF0">
    <property type="entry name" value="SIGNAL RECOGNITION PARTICLE 19 KDA PROTEIN"/>
    <property type="match status" value="1"/>
</dbReference>
<evidence type="ECO:0000256" key="2">
    <source>
        <dbReference type="ARBA" id="ARBA00022490"/>
    </source>
</evidence>
<proteinExistence type="predicted"/>
<dbReference type="Proteomes" id="UP000027195">
    <property type="component" value="Unassembled WGS sequence"/>
</dbReference>
<keyword evidence="3" id="KW-0733">Signal recognition particle</keyword>
<feature type="compositionally biased region" description="Gly residues" evidence="5">
    <location>
        <begin position="308"/>
        <end position="326"/>
    </location>
</feature>
<evidence type="ECO:0000256" key="4">
    <source>
        <dbReference type="ARBA" id="ARBA00023274"/>
    </source>
</evidence>
<evidence type="ECO:0000256" key="5">
    <source>
        <dbReference type="SAM" id="MobiDB-lite"/>
    </source>
</evidence>
<dbReference type="Gene3D" id="3.30.56.30">
    <property type="entry name" value="Signal recognition particle, SRP19-like subunit"/>
    <property type="match status" value="1"/>
</dbReference>
<dbReference type="InterPro" id="IPR036521">
    <property type="entry name" value="SRP19-like_sf"/>
</dbReference>
<dbReference type="GO" id="GO:0006617">
    <property type="term" value="P:SRP-dependent cotranslational protein targeting to membrane, signal sequence recognition"/>
    <property type="evidence" value="ECO:0007669"/>
    <property type="project" value="TreeGrafter"/>
</dbReference>
<organism evidence="6 7">
    <name type="scientific">Botryobasidium botryosum (strain FD-172 SS1)</name>
    <dbReference type="NCBI Taxonomy" id="930990"/>
    <lineage>
        <taxon>Eukaryota</taxon>
        <taxon>Fungi</taxon>
        <taxon>Dikarya</taxon>
        <taxon>Basidiomycota</taxon>
        <taxon>Agaricomycotina</taxon>
        <taxon>Agaricomycetes</taxon>
        <taxon>Cantharellales</taxon>
        <taxon>Botryobasidiaceae</taxon>
        <taxon>Botryobasidium</taxon>
    </lineage>
</organism>
<evidence type="ECO:0000313" key="7">
    <source>
        <dbReference type="Proteomes" id="UP000027195"/>
    </source>
</evidence>
<dbReference type="EMBL" id="KL198069">
    <property type="protein sequence ID" value="KDQ10229.1"/>
    <property type="molecule type" value="Genomic_DNA"/>
</dbReference>
<reference evidence="7" key="1">
    <citation type="journal article" date="2014" name="Proc. Natl. Acad. Sci. U.S.A.">
        <title>Extensive sampling of basidiomycete genomes demonstrates inadequacy of the white-rot/brown-rot paradigm for wood decay fungi.</title>
        <authorList>
            <person name="Riley R."/>
            <person name="Salamov A.A."/>
            <person name="Brown D.W."/>
            <person name="Nagy L.G."/>
            <person name="Floudas D."/>
            <person name="Held B.W."/>
            <person name="Levasseur A."/>
            <person name="Lombard V."/>
            <person name="Morin E."/>
            <person name="Otillar R."/>
            <person name="Lindquist E.A."/>
            <person name="Sun H."/>
            <person name="LaButti K.M."/>
            <person name="Schmutz J."/>
            <person name="Jabbour D."/>
            <person name="Luo H."/>
            <person name="Baker S.E."/>
            <person name="Pisabarro A.G."/>
            <person name="Walton J.D."/>
            <person name="Blanchette R.A."/>
            <person name="Henrissat B."/>
            <person name="Martin F."/>
            <person name="Cullen D."/>
            <person name="Hibbett D.S."/>
            <person name="Grigoriev I.V."/>
        </authorList>
    </citation>
    <scope>NUCLEOTIDE SEQUENCE [LARGE SCALE GENOMIC DNA]</scope>
    <source>
        <strain evidence="7">FD-172 SS1</strain>
    </source>
</reference>
<dbReference type="OrthoDB" id="2190947at2759"/>
<dbReference type="GO" id="GO:0005786">
    <property type="term" value="C:signal recognition particle, endoplasmic reticulum targeting"/>
    <property type="evidence" value="ECO:0007669"/>
    <property type="project" value="UniProtKB-KW"/>
</dbReference>
<feature type="compositionally biased region" description="Low complexity" evidence="5">
    <location>
        <begin position="77"/>
        <end position="94"/>
    </location>
</feature>